<dbReference type="RefSeq" id="WP_155614252.1">
    <property type="nucleotide sequence ID" value="NZ_WNZX01000003.1"/>
</dbReference>
<proteinExistence type="inferred from homology"/>
<dbReference type="PANTHER" id="PTHR33744:SF1">
    <property type="entry name" value="DNA-BINDING TRANSCRIPTIONAL ACTIVATOR ADER"/>
    <property type="match status" value="1"/>
</dbReference>
<organism evidence="5 6">
    <name type="scientific">Paenibacillus validus</name>
    <dbReference type="NCBI Taxonomy" id="44253"/>
    <lineage>
        <taxon>Bacteria</taxon>
        <taxon>Bacillati</taxon>
        <taxon>Bacillota</taxon>
        <taxon>Bacilli</taxon>
        <taxon>Bacillales</taxon>
        <taxon>Paenibacillaceae</taxon>
        <taxon>Paenibacillus</taxon>
    </lineage>
</organism>
<comment type="caution">
    <text evidence="5">The sequence shown here is derived from an EMBL/GenBank/DDBJ whole genome shotgun (WGS) entry which is preliminary data.</text>
</comment>
<evidence type="ECO:0000313" key="6">
    <source>
        <dbReference type="Proteomes" id="UP000450917"/>
    </source>
</evidence>
<evidence type="ECO:0000313" key="5">
    <source>
        <dbReference type="EMBL" id="MUG70260.1"/>
    </source>
</evidence>
<evidence type="ECO:0000259" key="4">
    <source>
        <dbReference type="Pfam" id="PF17853"/>
    </source>
</evidence>
<dbReference type="InterPro" id="IPR042070">
    <property type="entry name" value="PucR_C-HTH_sf"/>
</dbReference>
<dbReference type="InterPro" id="IPR003018">
    <property type="entry name" value="GAF"/>
</dbReference>
<evidence type="ECO:0000259" key="3">
    <source>
        <dbReference type="Pfam" id="PF13556"/>
    </source>
</evidence>
<accession>A0A7X2Z8G4</accession>
<protein>
    <submittedName>
        <fullName evidence="5">PucR family transcriptional regulator</fullName>
    </submittedName>
</protein>
<dbReference type="InterPro" id="IPR041522">
    <property type="entry name" value="CdaR_GGDEF"/>
</dbReference>
<dbReference type="InterPro" id="IPR029016">
    <property type="entry name" value="GAF-like_dom_sf"/>
</dbReference>
<comment type="similarity">
    <text evidence="1">Belongs to the CdaR family.</text>
</comment>
<dbReference type="SUPFAM" id="SSF55781">
    <property type="entry name" value="GAF domain-like"/>
    <property type="match status" value="2"/>
</dbReference>
<dbReference type="Pfam" id="PF13185">
    <property type="entry name" value="GAF_2"/>
    <property type="match status" value="1"/>
</dbReference>
<dbReference type="Pfam" id="PF17853">
    <property type="entry name" value="GGDEF_2"/>
    <property type="match status" value="1"/>
</dbReference>
<dbReference type="Proteomes" id="UP000450917">
    <property type="component" value="Unassembled WGS sequence"/>
</dbReference>
<feature type="domain" description="GAF" evidence="2">
    <location>
        <begin position="259"/>
        <end position="303"/>
    </location>
</feature>
<name>A0A7X2Z8G4_9BACL</name>
<dbReference type="InterPro" id="IPR051448">
    <property type="entry name" value="CdaR-like_regulators"/>
</dbReference>
<dbReference type="Pfam" id="PF13556">
    <property type="entry name" value="HTH_30"/>
    <property type="match status" value="1"/>
</dbReference>
<reference evidence="5 6" key="1">
    <citation type="submission" date="2019-11" db="EMBL/GenBank/DDBJ databases">
        <title>Draft genome sequences of five Paenibacillus species of dairy origin.</title>
        <authorList>
            <person name="Olajide A.M."/>
            <person name="Chen S."/>
            <person name="Lapointe G."/>
        </authorList>
    </citation>
    <scope>NUCLEOTIDE SEQUENCE [LARGE SCALE GENOMIC DNA]</scope>
    <source>
        <strain evidence="5 6">2CS3</strain>
    </source>
</reference>
<dbReference type="Gene3D" id="3.30.450.40">
    <property type="match status" value="2"/>
</dbReference>
<evidence type="ECO:0000256" key="1">
    <source>
        <dbReference type="ARBA" id="ARBA00006754"/>
    </source>
</evidence>
<dbReference type="InterPro" id="IPR025736">
    <property type="entry name" value="PucR_C-HTH_dom"/>
</dbReference>
<sequence length="740" mass="86440">MNELTKRERLKQKIESHLRDLARQLVKFDTLEETLHYLMDSFWMDFTSDFVAILLKEGDQLIPKVWRGETLQVKHTLHLTVDPDSRLLQDALWWPNESGMSDSDFRKALENEKLSTWFTVPLKEREKTFGICIIGFRNFVPLIVEAENYFVEFGRDVAVAMELARDKERQKRKIKGMEWLRENIFPGTSIEHMVEKMVDRAGKGTMAAAASIFLYDEKNNCLIYQPPSYGTFVSPDNMVIDNESNLSRLFPYFGKAGGEQLTVPLVVNLKTIGILHVSGKQDGVFTEDDLELLEFLSTHVSMQIENARLVQNEQERRLRLQNIMIHQQELVKKTIEEESLYEITRTVSSIFGYSVFLFDRLLRLLSHHAMKEEQLSLPNLLHLVKEHEQQIRQIKSDELWLQLDEGPCYVSIWPIIGGGRQLGYLAVFSDRKYWDDVLRLTVNNALNVYAIEFIKQKLVMDTREQVKESFMNQLFSEKIEDPEKVVQYTTFINWNVYDSHRVACLSVKLDMEVERESDLIGVEEKKSRLWDIMKMALSNQDQGVILTRKGDEFILISRVTNEQTNAKAYWQSMYQQVQKIAKAEMPSCHVYLGVGGRTERMEDYYFAYKQAVQTANLIRLRYPEAGFAIFEEFESYSLLHQLTDHKISTIFVQKKLAPLLRYTEGSGADLFHTLRIYLSNNGSMRETSEALYIHRSTLQYRLDKIREILQIDIEQAEQRFSLLMAYKLYDLLDMSPPQIC</sequence>
<feature type="domain" description="CdaR GGDEF-like" evidence="4">
    <location>
        <begin position="483"/>
        <end position="616"/>
    </location>
</feature>
<feature type="domain" description="PucR C-terminal helix-turn-helix" evidence="3">
    <location>
        <begin position="670"/>
        <end position="727"/>
    </location>
</feature>
<dbReference type="EMBL" id="WNZX01000003">
    <property type="protein sequence ID" value="MUG70260.1"/>
    <property type="molecule type" value="Genomic_DNA"/>
</dbReference>
<keyword evidence="6" id="KW-1185">Reference proteome</keyword>
<dbReference type="PANTHER" id="PTHR33744">
    <property type="entry name" value="CARBOHYDRATE DIACID REGULATOR"/>
    <property type="match status" value="1"/>
</dbReference>
<gene>
    <name evidence="5" type="ORF">GNP93_06160</name>
</gene>
<dbReference type="Gene3D" id="1.10.10.2840">
    <property type="entry name" value="PucR C-terminal helix-turn-helix domain"/>
    <property type="match status" value="1"/>
</dbReference>
<evidence type="ECO:0000259" key="2">
    <source>
        <dbReference type="Pfam" id="PF13185"/>
    </source>
</evidence>
<dbReference type="AlphaFoldDB" id="A0A7X2Z8G4"/>